<proteinExistence type="predicted"/>
<evidence type="ECO:0000256" key="1">
    <source>
        <dbReference type="SAM" id="MobiDB-lite"/>
    </source>
</evidence>
<sequence>MNNQMITQTNYNMQMEMTLEGILEENISQKPRKPLVFQPYTNRQSMMIPDIESFIPEHHVARLVDEMVESIPDNLLFSHYVGGGRAPYHPKLLLKIILYAYTQKIYSSRSMKRMVEENLPAMWLAGMQTPDHRTINDFRGVRMPAIMEELFEQFLLQLVEQEFVDLEYMFIDGTKIEANANKYSFVWGKAVANHDQKLRDKIKSLIRDVRAVTTEELREDNLEEQLTKTVDQLTEEVQSLESRYEQASDKEERKQLKKEKSKRQKHIKTIETDYLPRLARYEAQREILGERNSYSKTDHDATFMRMKDDHMKNGQLKAGYNVQIATQNQFIIGYKLFQRPGDTRCFQPFMNQLIEALPKVPTQVIADAGYASEENYLFAMGEEQEPLFELLAPYNTYVKEQTKSYKQDISKVQNWPYREEEDVFICPNNRKVLFKRYSQRKNTGGYEQDYKIYECEDCTDCPLKALCTKAKGNRQVHWNPVYEEMKAKARAALDDEQKAALYAKRKVDVETVFGDIKGNRSFTRFLLRGLAKTQTEFGLVAIAHNLLKVAGIRLATFSQKEKERFGKRPVLQIALFI</sequence>
<feature type="region of interest" description="Disordered" evidence="1">
    <location>
        <begin position="242"/>
        <end position="264"/>
    </location>
</feature>
<dbReference type="EMBL" id="CP045835">
    <property type="protein sequence ID" value="QGG51024.1"/>
    <property type="molecule type" value="Genomic_DNA"/>
</dbReference>
<evidence type="ECO:0000313" key="5">
    <source>
        <dbReference type="Proteomes" id="UP000373269"/>
    </source>
</evidence>
<evidence type="ECO:0000259" key="3">
    <source>
        <dbReference type="Pfam" id="PF13751"/>
    </source>
</evidence>
<name>A0ABX6D8A8_9BACI</name>
<dbReference type="NCBIfam" id="NF033551">
    <property type="entry name" value="transpos_IS1182"/>
    <property type="match status" value="1"/>
</dbReference>
<gene>
    <name evidence="4" type="ORF">GDS87_08660</name>
</gene>
<keyword evidence="5" id="KW-1185">Reference proteome</keyword>
<feature type="compositionally biased region" description="Basic and acidic residues" evidence="1">
    <location>
        <begin position="242"/>
        <end position="254"/>
    </location>
</feature>
<evidence type="ECO:0000313" key="4">
    <source>
        <dbReference type="EMBL" id="QGG51024.1"/>
    </source>
</evidence>
<protein>
    <submittedName>
        <fullName evidence="4">IS1182 family transposase</fullName>
    </submittedName>
</protein>
<evidence type="ECO:0000259" key="2">
    <source>
        <dbReference type="Pfam" id="PF05598"/>
    </source>
</evidence>
<reference evidence="4 5" key="1">
    <citation type="submission" date="2019-11" db="EMBL/GenBank/DDBJ databases">
        <title>Whole Genome Sequencing and Comparative Genomic Analyses of Lysinibacillus pakistanensis LZH-9, a Halotolerant Strain with Excellent COD Removal Capability.</title>
        <authorList>
            <person name="Zhou H."/>
        </authorList>
    </citation>
    <scope>NUCLEOTIDE SEQUENCE [LARGE SCALE GENOMIC DNA]</scope>
    <source>
        <strain evidence="4 5">LZH-9</strain>
    </source>
</reference>
<dbReference type="Pfam" id="PF05598">
    <property type="entry name" value="DUF772"/>
    <property type="match status" value="1"/>
</dbReference>
<dbReference type="InterPro" id="IPR008490">
    <property type="entry name" value="Transposase_InsH_N"/>
</dbReference>
<dbReference type="InterPro" id="IPR047629">
    <property type="entry name" value="IS1182_transpos"/>
</dbReference>
<accession>A0ABX6D8A8</accession>
<feature type="domain" description="Transposase DDE" evidence="3">
    <location>
        <begin position="425"/>
        <end position="549"/>
    </location>
</feature>
<dbReference type="InterPro" id="IPR025668">
    <property type="entry name" value="Tnp_DDE_dom"/>
</dbReference>
<feature type="domain" description="Transposase InsH N-terminal" evidence="2">
    <location>
        <begin position="50"/>
        <end position="139"/>
    </location>
</feature>
<dbReference type="Proteomes" id="UP000373269">
    <property type="component" value="Chromosome"/>
</dbReference>
<dbReference type="PANTHER" id="PTHR33408:SF2">
    <property type="entry name" value="TRANSPOSASE DDE DOMAIN-CONTAINING PROTEIN"/>
    <property type="match status" value="1"/>
</dbReference>
<organism evidence="4 5">
    <name type="scientific">Lysinibacillus pakistanensis</name>
    <dbReference type="NCBI Taxonomy" id="759811"/>
    <lineage>
        <taxon>Bacteria</taxon>
        <taxon>Bacillati</taxon>
        <taxon>Bacillota</taxon>
        <taxon>Bacilli</taxon>
        <taxon>Bacillales</taxon>
        <taxon>Bacillaceae</taxon>
        <taxon>Lysinibacillus</taxon>
    </lineage>
</organism>
<dbReference type="RefSeq" id="WP_369595285.1">
    <property type="nucleotide sequence ID" value="NZ_CP045835.1"/>
</dbReference>
<dbReference type="PANTHER" id="PTHR33408">
    <property type="entry name" value="TRANSPOSASE"/>
    <property type="match status" value="1"/>
</dbReference>
<feature type="compositionally biased region" description="Basic residues" evidence="1">
    <location>
        <begin position="255"/>
        <end position="264"/>
    </location>
</feature>
<dbReference type="Pfam" id="PF13751">
    <property type="entry name" value="DDE_Tnp_1_6"/>
    <property type="match status" value="1"/>
</dbReference>